<dbReference type="PANTHER" id="PTHR22947">
    <property type="entry name" value="MAJOR SPERM PROTEIN"/>
    <property type="match status" value="1"/>
</dbReference>
<protein>
    <submittedName>
        <fullName evidence="4">MSP domain-containing protein</fullName>
    </submittedName>
</protein>
<dbReference type="InterPro" id="IPR000535">
    <property type="entry name" value="MSP_dom"/>
</dbReference>
<evidence type="ECO:0000256" key="1">
    <source>
        <dbReference type="SAM" id="MobiDB-lite"/>
    </source>
</evidence>
<dbReference type="InterPro" id="IPR013783">
    <property type="entry name" value="Ig-like_fold"/>
</dbReference>
<keyword evidence="3" id="KW-1185">Reference proteome</keyword>
<dbReference type="InterPro" id="IPR051774">
    <property type="entry name" value="Sperm-specific_class_P"/>
</dbReference>
<proteinExistence type="predicted"/>
<dbReference type="InterPro" id="IPR008962">
    <property type="entry name" value="PapD-like_sf"/>
</dbReference>
<dbReference type="Gene3D" id="2.60.40.10">
    <property type="entry name" value="Immunoglobulins"/>
    <property type="match status" value="2"/>
</dbReference>
<sequence>MSETAMNIKLASASQSKQNYNALASPSTATVTINKYDLCIYRAKTSSKTGLKKKNVKIEIPRAVLETRSPGSKPKILLEQLEAVEKKEKLKGRSPGASIPPPKFRESKKLPNKEMHSSFRLDTKKHNEGGNNNSEKAKQTELPQFKSAILPLLPTVVQSAPLVTDSSVTSPHKCKIIASKTNDTTARNTIRSRSRVSQVKGLTVDPTEAEFSVAGGMSTLMLLNESNVRFAIKIKTSNNQFFRVNPVYSFLDSGAMNELEIFRLPGGMPRVDKLLLCYVIAKEEDTNAKALFNLRAKIQNVYVKLKTMTSIQPSEATFGCSKAGETMSSTGATVTIRRCDLLCHGQQTISKSMHRNKNITVEIARKVLETRSPGSKPRFLLAQLEASKKKKKQLEGRSPGAAAMIQRSKDSKKTGNKETRSSSHSDAKRENTVKLGTRKIQQHESSKSQSTSVVVPSRPLTTSPVTALYSVKSETTAQSTIVELKQPQPKSASLKSLTVDPMKAEFTLKGGMSSHILINESNVRFAIKIKTSNNQFFRVNPVYSFLDSGAMNELEIYRLPGGMAKIDKLLLCYVVANDEDTNAKALFNLRAKIRNISISLITTTT</sequence>
<feature type="region of interest" description="Disordered" evidence="1">
    <location>
        <begin position="389"/>
        <end position="458"/>
    </location>
</feature>
<dbReference type="AlphaFoldDB" id="A0A9J2PKS5"/>
<evidence type="ECO:0000259" key="2">
    <source>
        <dbReference type="PROSITE" id="PS50202"/>
    </source>
</evidence>
<feature type="compositionally biased region" description="Basic and acidic residues" evidence="1">
    <location>
        <begin position="407"/>
        <end position="432"/>
    </location>
</feature>
<reference evidence="4" key="1">
    <citation type="submission" date="2023-03" db="UniProtKB">
        <authorList>
            <consortium name="WormBaseParasite"/>
        </authorList>
    </citation>
    <scope>IDENTIFICATION</scope>
</reference>
<dbReference type="Proteomes" id="UP000036681">
    <property type="component" value="Unplaced"/>
</dbReference>
<dbReference type="PROSITE" id="PS50202">
    <property type="entry name" value="MSP"/>
    <property type="match status" value="2"/>
</dbReference>
<dbReference type="Pfam" id="PF00635">
    <property type="entry name" value="Motile_Sperm"/>
    <property type="match status" value="2"/>
</dbReference>
<evidence type="ECO:0000313" key="4">
    <source>
        <dbReference type="WBParaSite" id="ALUE_0001051701-mRNA-1"/>
    </source>
</evidence>
<feature type="domain" description="MSP" evidence="2">
    <location>
        <begin position="201"/>
        <end position="310"/>
    </location>
</feature>
<dbReference type="SUPFAM" id="SSF49354">
    <property type="entry name" value="PapD-like"/>
    <property type="match status" value="2"/>
</dbReference>
<feature type="region of interest" description="Disordered" evidence="1">
    <location>
        <begin position="87"/>
        <end position="140"/>
    </location>
</feature>
<organism evidence="3 4">
    <name type="scientific">Ascaris lumbricoides</name>
    <name type="common">Giant roundworm</name>
    <dbReference type="NCBI Taxonomy" id="6252"/>
    <lineage>
        <taxon>Eukaryota</taxon>
        <taxon>Metazoa</taxon>
        <taxon>Ecdysozoa</taxon>
        <taxon>Nematoda</taxon>
        <taxon>Chromadorea</taxon>
        <taxon>Rhabditida</taxon>
        <taxon>Spirurina</taxon>
        <taxon>Ascaridomorpha</taxon>
        <taxon>Ascaridoidea</taxon>
        <taxon>Ascarididae</taxon>
        <taxon>Ascaris</taxon>
    </lineage>
</organism>
<dbReference type="WBParaSite" id="ALUE_0001051701-mRNA-1">
    <property type="protein sequence ID" value="ALUE_0001051701-mRNA-1"/>
    <property type="gene ID" value="ALUE_0001051701"/>
</dbReference>
<accession>A0A9J2PKS5</accession>
<feature type="compositionally biased region" description="Polar residues" evidence="1">
    <location>
        <begin position="447"/>
        <end position="458"/>
    </location>
</feature>
<dbReference type="PANTHER" id="PTHR22947:SF3">
    <property type="entry name" value="MSP DOMAIN-CONTAINING PROTEIN-RELATED"/>
    <property type="match status" value="1"/>
</dbReference>
<feature type="domain" description="MSP" evidence="2">
    <location>
        <begin position="496"/>
        <end position="605"/>
    </location>
</feature>
<feature type="compositionally biased region" description="Basic and acidic residues" evidence="1">
    <location>
        <begin position="103"/>
        <end position="128"/>
    </location>
</feature>
<evidence type="ECO:0000313" key="3">
    <source>
        <dbReference type="Proteomes" id="UP000036681"/>
    </source>
</evidence>
<name>A0A9J2PKS5_ASCLU</name>